<accession>A0A937X1U5</accession>
<dbReference type="SUPFAM" id="SSF53335">
    <property type="entry name" value="S-adenosyl-L-methionine-dependent methyltransferases"/>
    <property type="match status" value="1"/>
</dbReference>
<keyword evidence="3" id="KW-0680">Restriction system</keyword>
<dbReference type="Proteomes" id="UP000703893">
    <property type="component" value="Unassembled WGS sequence"/>
</dbReference>
<dbReference type="GO" id="GO:0009307">
    <property type="term" value="P:DNA restriction-modification system"/>
    <property type="evidence" value="ECO:0007669"/>
    <property type="project" value="UniProtKB-KW"/>
</dbReference>
<keyword evidence="2 4" id="KW-0808">Transferase</keyword>
<proteinExistence type="inferred from homology"/>
<dbReference type="Pfam" id="PF00145">
    <property type="entry name" value="DNA_methylase"/>
    <property type="match status" value="1"/>
</dbReference>
<name>A0A937X1U5_9BACT</name>
<evidence type="ECO:0000313" key="5">
    <source>
        <dbReference type="EMBL" id="MBM3274389.1"/>
    </source>
</evidence>
<feature type="non-terminal residue" evidence="5">
    <location>
        <position position="110"/>
    </location>
</feature>
<dbReference type="InterPro" id="IPR029063">
    <property type="entry name" value="SAM-dependent_MTases_sf"/>
</dbReference>
<gene>
    <name evidence="5" type="ORF">FJZ00_04510</name>
</gene>
<dbReference type="EMBL" id="VGJX01000199">
    <property type="protein sequence ID" value="MBM3274389.1"/>
    <property type="molecule type" value="Genomic_DNA"/>
</dbReference>
<keyword evidence="4" id="KW-0949">S-adenosyl-L-methionine</keyword>
<dbReference type="GO" id="GO:0008168">
    <property type="term" value="F:methyltransferase activity"/>
    <property type="evidence" value="ECO:0007669"/>
    <property type="project" value="UniProtKB-KW"/>
</dbReference>
<evidence type="ECO:0000256" key="3">
    <source>
        <dbReference type="ARBA" id="ARBA00022747"/>
    </source>
</evidence>
<dbReference type="Gene3D" id="3.40.50.150">
    <property type="entry name" value="Vaccinia Virus protein VP39"/>
    <property type="match status" value="1"/>
</dbReference>
<sequence length="110" mass="11914">MRSVRGISLFSGIAGLDLGLKRAIPDLRVVAYVEQDADCQRVLRARIADGLLDDAPIFDDVRTFEWGAGADLVFGGFPCQDVSNAGKRAGIDGERSGLWSEFARIVGMVR</sequence>
<dbReference type="InterPro" id="IPR001525">
    <property type="entry name" value="C5_MeTfrase"/>
</dbReference>
<evidence type="ECO:0000256" key="1">
    <source>
        <dbReference type="ARBA" id="ARBA00022603"/>
    </source>
</evidence>
<comment type="similarity">
    <text evidence="4">Belongs to the class I-like SAM-binding methyltransferase superfamily. C5-methyltransferase family.</text>
</comment>
<organism evidence="5 6">
    <name type="scientific">Candidatus Tanganyikabacteria bacterium</name>
    <dbReference type="NCBI Taxonomy" id="2961651"/>
    <lineage>
        <taxon>Bacteria</taxon>
        <taxon>Bacillati</taxon>
        <taxon>Candidatus Sericytochromatia</taxon>
        <taxon>Candidatus Tanganyikabacteria</taxon>
    </lineage>
</organism>
<comment type="caution">
    <text evidence="5">The sequence shown here is derived from an EMBL/GenBank/DDBJ whole genome shotgun (WGS) entry which is preliminary data.</text>
</comment>
<protein>
    <submittedName>
        <fullName evidence="5">DNA cytosine methyltransferase</fullName>
    </submittedName>
</protein>
<dbReference type="GO" id="GO:0032259">
    <property type="term" value="P:methylation"/>
    <property type="evidence" value="ECO:0007669"/>
    <property type="project" value="UniProtKB-KW"/>
</dbReference>
<evidence type="ECO:0000313" key="6">
    <source>
        <dbReference type="Proteomes" id="UP000703893"/>
    </source>
</evidence>
<evidence type="ECO:0000256" key="2">
    <source>
        <dbReference type="ARBA" id="ARBA00022679"/>
    </source>
</evidence>
<dbReference type="AlphaFoldDB" id="A0A937X1U5"/>
<dbReference type="PROSITE" id="PS51679">
    <property type="entry name" value="SAM_MT_C5"/>
    <property type="match status" value="1"/>
</dbReference>
<reference evidence="5 6" key="1">
    <citation type="submission" date="2019-03" db="EMBL/GenBank/DDBJ databases">
        <title>Lake Tanganyika Metagenome-Assembled Genomes (MAGs).</title>
        <authorList>
            <person name="Tran P."/>
        </authorList>
    </citation>
    <scope>NUCLEOTIDE SEQUENCE [LARGE SCALE GENOMIC DNA]</scope>
    <source>
        <strain evidence="5">K_DeepCast_65m_m2_236</strain>
    </source>
</reference>
<evidence type="ECO:0000256" key="4">
    <source>
        <dbReference type="PROSITE-ProRule" id="PRU01016"/>
    </source>
</evidence>
<keyword evidence="1 4" id="KW-0489">Methyltransferase</keyword>
<feature type="active site" evidence="4">
    <location>
        <position position="79"/>
    </location>
</feature>